<feature type="transmembrane region" description="Helical" evidence="1">
    <location>
        <begin position="113"/>
        <end position="131"/>
    </location>
</feature>
<dbReference type="RefSeq" id="WP_183198714.1">
    <property type="nucleotide sequence ID" value="NZ_JACIDA010000004.1"/>
</dbReference>
<evidence type="ECO:0000256" key="1">
    <source>
        <dbReference type="SAM" id="Phobius"/>
    </source>
</evidence>
<feature type="transmembrane region" description="Helical" evidence="1">
    <location>
        <begin position="178"/>
        <end position="207"/>
    </location>
</feature>
<comment type="caution">
    <text evidence="2">The sequence shown here is derived from an EMBL/GenBank/DDBJ whole genome shotgun (WGS) entry which is preliminary data.</text>
</comment>
<feature type="transmembrane region" description="Helical" evidence="1">
    <location>
        <begin position="6"/>
        <end position="27"/>
    </location>
</feature>
<organism evidence="2 3">
    <name type="scientific">Brevundimonas mediterranea</name>
    <dbReference type="NCBI Taxonomy" id="74329"/>
    <lineage>
        <taxon>Bacteria</taxon>
        <taxon>Pseudomonadati</taxon>
        <taxon>Pseudomonadota</taxon>
        <taxon>Alphaproteobacteria</taxon>
        <taxon>Caulobacterales</taxon>
        <taxon>Caulobacteraceae</taxon>
        <taxon>Brevundimonas</taxon>
    </lineage>
</organism>
<evidence type="ECO:0000313" key="3">
    <source>
        <dbReference type="Proteomes" id="UP000532936"/>
    </source>
</evidence>
<dbReference type="Pfam" id="PF04654">
    <property type="entry name" value="DUF599"/>
    <property type="match status" value="1"/>
</dbReference>
<dbReference type="AlphaFoldDB" id="A0A7W6A6M1"/>
<dbReference type="InterPro" id="IPR006747">
    <property type="entry name" value="DUF599"/>
</dbReference>
<name>A0A7W6A6M1_9CAUL</name>
<dbReference type="Proteomes" id="UP000532936">
    <property type="component" value="Unassembled WGS sequence"/>
</dbReference>
<protein>
    <submittedName>
        <fullName evidence="2">Putative membrane protein</fullName>
    </submittedName>
</protein>
<reference evidence="2 3" key="1">
    <citation type="submission" date="2020-08" db="EMBL/GenBank/DDBJ databases">
        <title>Genomic Encyclopedia of Type Strains, Phase IV (KMG-IV): sequencing the most valuable type-strain genomes for metagenomic binning, comparative biology and taxonomic classification.</title>
        <authorList>
            <person name="Goeker M."/>
        </authorList>
    </citation>
    <scope>NUCLEOTIDE SEQUENCE [LARGE SCALE GENOMIC DNA]</scope>
    <source>
        <strain evidence="2 3">DSM 14878</strain>
    </source>
</reference>
<evidence type="ECO:0000313" key="2">
    <source>
        <dbReference type="EMBL" id="MBB3873694.1"/>
    </source>
</evidence>
<proteinExistence type="predicted"/>
<keyword evidence="1" id="KW-0472">Membrane</keyword>
<keyword evidence="1" id="KW-0812">Transmembrane</keyword>
<keyword evidence="1" id="KW-1133">Transmembrane helix</keyword>
<gene>
    <name evidence="2" type="ORF">GGR11_003260</name>
</gene>
<accession>A0A7W6A6M1</accession>
<sequence length="227" mass="24763">MTWVDWAALALFFICWLGYAPILKFIGRHGGSLNDDMSHVRRVWMSAMTHRELRLVDSQLMGHSINSASFFASTNLLLIAAVGGILFGGESKLEGFAAVGADNVPIKILEAKLALVLICLTRGFLDFIWALRQMNYTLALIGAAPEINKEVDRKAFGEAAAELLNPALSSFSQGVRGYYFALAAAAWLFGPLWLALGVASSFGLLIYRQEASPAARAIRNARRLLGE</sequence>
<dbReference type="EMBL" id="JACIDA010000004">
    <property type="protein sequence ID" value="MBB3873694.1"/>
    <property type="molecule type" value="Genomic_DNA"/>
</dbReference>